<keyword evidence="2" id="KW-0812">Transmembrane</keyword>
<accession>A0A2A2ECQ5</accession>
<feature type="coiled-coil region" evidence="1">
    <location>
        <begin position="288"/>
        <end position="347"/>
    </location>
</feature>
<dbReference type="AlphaFoldDB" id="A0A2A2ECQ5"/>
<keyword evidence="1" id="KW-0175">Coiled coil</keyword>
<protein>
    <submittedName>
        <fullName evidence="3">Uncharacterized protein</fullName>
    </submittedName>
</protein>
<evidence type="ECO:0000256" key="1">
    <source>
        <dbReference type="SAM" id="Coils"/>
    </source>
</evidence>
<sequence>MGDVYVSATANATVYGGSSISAEMISEQTEAINKGFSDMTAAQNRTTAAVGVNNMLTAVNTVYTYQQFKETVKTNKLIENGNVMLSSIIDQERANNRALKQLGYDIDERLATLEHQGQAMITLAERTLQVSQQMSGTLQEISQQLQAMHNTSIQKNLSDYRSEPKGRAWMAWCETAKNTAQNCTYLTWLMIGARQQDLETLSQEMIQRKRIPASPVATANTVYVPEPNMLPMPPAPQYMQVPDEPVPPAQRKRSKKGIIAAAAVTAINPIAGVMTAGFLTGKKNGNVQREYEAELQQRQQIIEENNNRKANYERQYQAVQAENRRRMEQWEAAKAQAQGQLEAQYADRAHLLQQQREACIQQANNRIPDARIWAAAVDPMRLAEDLRELIVGPIEGTLYPLEEDLIPNSMPQLNIMEQIPSYCKNMRLVMAYALSTY</sequence>
<gene>
    <name evidence="3" type="ORF">B1526_1720</name>
</gene>
<comment type="caution">
    <text evidence="3">The sequence shown here is derived from an EMBL/GenBank/DDBJ whole genome shotgun (WGS) entry which is preliminary data.</text>
</comment>
<evidence type="ECO:0000256" key="2">
    <source>
        <dbReference type="SAM" id="Phobius"/>
    </source>
</evidence>
<dbReference type="EMBL" id="MVOH01000026">
    <property type="protein sequence ID" value="PAU66793.1"/>
    <property type="molecule type" value="Genomic_DNA"/>
</dbReference>
<evidence type="ECO:0000313" key="3">
    <source>
        <dbReference type="EMBL" id="PAU66793.1"/>
    </source>
</evidence>
<dbReference type="Proteomes" id="UP000218399">
    <property type="component" value="Unassembled WGS sequence"/>
</dbReference>
<keyword evidence="2" id="KW-1133">Transmembrane helix</keyword>
<feature type="transmembrane region" description="Helical" evidence="2">
    <location>
        <begin position="258"/>
        <end position="279"/>
    </location>
</feature>
<evidence type="ECO:0000313" key="4">
    <source>
        <dbReference type="Proteomes" id="UP000218399"/>
    </source>
</evidence>
<reference evidence="3 4" key="1">
    <citation type="journal article" date="2017" name="ISME J.">
        <title>Unveiling bifidobacterial biogeography across the mammalian branch of the tree of life.</title>
        <authorList>
            <person name="Milani C."/>
            <person name="Mangifesta M."/>
            <person name="Mancabelli L."/>
            <person name="Lugli G.A."/>
            <person name="James K."/>
            <person name="Duranti S."/>
            <person name="Turroni F."/>
            <person name="Ferrario C."/>
            <person name="Ossiprandi M.C."/>
            <person name="van Sinderen D."/>
            <person name="Ventura M."/>
        </authorList>
    </citation>
    <scope>NUCLEOTIDE SEQUENCE [LARGE SCALE GENOMIC DNA]</scope>
    <source>
        <strain evidence="4">Ham19E</strain>
    </source>
</reference>
<dbReference type="RefSeq" id="WP_133088555.1">
    <property type="nucleotide sequence ID" value="NZ_MVOH01000026.1"/>
</dbReference>
<name>A0A2A2ECQ5_9BIFI</name>
<keyword evidence="2" id="KW-0472">Membrane</keyword>
<keyword evidence="4" id="KW-1185">Reference proteome</keyword>
<proteinExistence type="predicted"/>
<organism evidence="3 4">
    <name type="scientific">Bifidobacterium criceti</name>
    <dbReference type="NCBI Taxonomy" id="1960969"/>
    <lineage>
        <taxon>Bacteria</taxon>
        <taxon>Bacillati</taxon>
        <taxon>Actinomycetota</taxon>
        <taxon>Actinomycetes</taxon>
        <taxon>Bifidobacteriales</taxon>
        <taxon>Bifidobacteriaceae</taxon>
        <taxon>Bifidobacterium</taxon>
    </lineage>
</organism>